<dbReference type="Proteomes" id="UP000219338">
    <property type="component" value="Unassembled WGS sequence"/>
</dbReference>
<evidence type="ECO:0000313" key="2">
    <source>
        <dbReference type="Proteomes" id="UP000219338"/>
    </source>
</evidence>
<dbReference type="AlphaFoldDB" id="A0A284RY62"/>
<dbReference type="OMA" id="FQELTIQ"/>
<accession>A0A284RY62</accession>
<evidence type="ECO:0000313" key="1">
    <source>
        <dbReference type="EMBL" id="SJL13692.1"/>
    </source>
</evidence>
<sequence length="99" mass="10558">MGYLDPLASIARGVAPTLLIGRVAAGHARPDDSWKGSVLSSLHFGGHPEGSKTQNMSLQEDSLASAILDSDLEVQQERDIISHPTIVGSQEEAIIEHVM</sequence>
<name>A0A284RY62_ARMOS</name>
<reference evidence="2" key="1">
    <citation type="journal article" date="2017" name="Nat. Ecol. Evol.">
        <title>Genome expansion and lineage-specific genetic innovations in the forest pathogenic fungi Armillaria.</title>
        <authorList>
            <person name="Sipos G."/>
            <person name="Prasanna A.N."/>
            <person name="Walter M.C."/>
            <person name="O'Connor E."/>
            <person name="Balint B."/>
            <person name="Krizsan K."/>
            <person name="Kiss B."/>
            <person name="Hess J."/>
            <person name="Varga T."/>
            <person name="Slot J."/>
            <person name="Riley R."/>
            <person name="Boka B."/>
            <person name="Rigling D."/>
            <person name="Barry K."/>
            <person name="Lee J."/>
            <person name="Mihaltcheva S."/>
            <person name="LaButti K."/>
            <person name="Lipzen A."/>
            <person name="Waldron R."/>
            <person name="Moloney N.M."/>
            <person name="Sperisen C."/>
            <person name="Kredics L."/>
            <person name="Vagvoelgyi C."/>
            <person name="Patrignani A."/>
            <person name="Fitzpatrick D."/>
            <person name="Nagy I."/>
            <person name="Doyle S."/>
            <person name="Anderson J.B."/>
            <person name="Grigoriev I.V."/>
            <person name="Gueldener U."/>
            <person name="Muensterkoetter M."/>
            <person name="Nagy L.G."/>
        </authorList>
    </citation>
    <scope>NUCLEOTIDE SEQUENCE [LARGE SCALE GENOMIC DNA]</scope>
    <source>
        <strain evidence="2">C18/9</strain>
    </source>
</reference>
<proteinExistence type="predicted"/>
<dbReference type="OrthoDB" id="3015692at2759"/>
<organism evidence="1 2">
    <name type="scientific">Armillaria ostoyae</name>
    <name type="common">Armillaria root rot fungus</name>
    <dbReference type="NCBI Taxonomy" id="47428"/>
    <lineage>
        <taxon>Eukaryota</taxon>
        <taxon>Fungi</taxon>
        <taxon>Dikarya</taxon>
        <taxon>Basidiomycota</taxon>
        <taxon>Agaricomycotina</taxon>
        <taxon>Agaricomycetes</taxon>
        <taxon>Agaricomycetidae</taxon>
        <taxon>Agaricales</taxon>
        <taxon>Marasmiineae</taxon>
        <taxon>Physalacriaceae</taxon>
        <taxon>Armillaria</taxon>
    </lineage>
</organism>
<keyword evidence="2" id="KW-1185">Reference proteome</keyword>
<protein>
    <submittedName>
        <fullName evidence="1">Uncharacterized protein</fullName>
    </submittedName>
</protein>
<gene>
    <name evidence="1" type="ORF">ARMOST_17140</name>
</gene>
<dbReference type="EMBL" id="FUEG01000020">
    <property type="protein sequence ID" value="SJL13692.1"/>
    <property type="molecule type" value="Genomic_DNA"/>
</dbReference>